<evidence type="ECO:0000256" key="7">
    <source>
        <dbReference type="ARBA" id="ARBA00022842"/>
    </source>
</evidence>
<keyword evidence="6 8" id="KW-0067">ATP-binding</keyword>
<comment type="cofactor">
    <cofactor evidence="8">
        <name>Mg(2+)</name>
        <dbReference type="ChEBI" id="CHEBI:18420"/>
    </cofactor>
    <cofactor evidence="8">
        <name>Mn(2+)</name>
        <dbReference type="ChEBI" id="CHEBI:29035"/>
    </cofactor>
</comment>
<keyword evidence="8" id="KW-0464">Manganese</keyword>
<feature type="binding site" evidence="8">
    <location>
        <position position="123"/>
    </location>
    <ligand>
        <name>ATP</name>
        <dbReference type="ChEBI" id="CHEBI:30616"/>
    </ligand>
</feature>
<feature type="binding site" evidence="8">
    <location>
        <position position="251"/>
    </location>
    <ligand>
        <name>Mg(2+)</name>
        <dbReference type="ChEBI" id="CHEBI:18420"/>
    </ligand>
</feature>
<name>A0A6J4VZI1_9BACT</name>
<feature type="binding site" evidence="8">
    <location>
        <position position="111"/>
    </location>
    <ligand>
        <name>ATP</name>
        <dbReference type="ChEBI" id="CHEBI:30616"/>
    </ligand>
</feature>
<dbReference type="EMBL" id="CADCWN010000393">
    <property type="protein sequence ID" value="CAA9590148.1"/>
    <property type="molecule type" value="Genomic_DNA"/>
</dbReference>
<evidence type="ECO:0000256" key="5">
    <source>
        <dbReference type="ARBA" id="ARBA00022741"/>
    </source>
</evidence>
<feature type="binding site" evidence="8">
    <location>
        <position position="88"/>
    </location>
    <ligand>
        <name>ATP</name>
        <dbReference type="ChEBI" id="CHEBI:30616"/>
    </ligand>
</feature>
<keyword evidence="5 8" id="KW-0547">Nucleotide-binding</keyword>
<dbReference type="NCBIfam" id="NF000658">
    <property type="entry name" value="PRK00029.1"/>
    <property type="match status" value="1"/>
</dbReference>
<dbReference type="HAMAP" id="MF_00692">
    <property type="entry name" value="SelO"/>
    <property type="match status" value="1"/>
</dbReference>
<dbReference type="GO" id="GO:0005524">
    <property type="term" value="F:ATP binding"/>
    <property type="evidence" value="ECO:0007669"/>
    <property type="project" value="UniProtKB-UniRule"/>
</dbReference>
<feature type="binding site" evidence="8">
    <location>
        <position position="91"/>
    </location>
    <ligand>
        <name>ATP</name>
        <dbReference type="ChEBI" id="CHEBI:30616"/>
    </ligand>
</feature>
<protein>
    <recommendedName>
        <fullName evidence="8">Protein nucleotidyltransferase YdiU</fullName>
        <ecNumber evidence="8">2.7.7.-</ecNumber>
    </recommendedName>
    <alternativeName>
        <fullName evidence="8">Protein adenylyltransferase YdiU</fullName>
        <ecNumber evidence="8">2.7.7.108</ecNumber>
    </alternativeName>
    <alternativeName>
        <fullName evidence="8">Protein uridylyltransferase YdiU</fullName>
        <ecNumber evidence="8">2.7.7.-</ecNumber>
    </alternativeName>
</protein>
<dbReference type="PANTHER" id="PTHR32057:SF14">
    <property type="entry name" value="PROTEIN ADENYLYLTRANSFERASE SELO, MITOCHONDRIAL"/>
    <property type="match status" value="1"/>
</dbReference>
<evidence type="ECO:0000256" key="6">
    <source>
        <dbReference type="ARBA" id="ARBA00022840"/>
    </source>
</evidence>
<evidence type="ECO:0000256" key="3">
    <source>
        <dbReference type="ARBA" id="ARBA00022695"/>
    </source>
</evidence>
<dbReference type="GO" id="GO:0070733">
    <property type="term" value="F:AMPylase activity"/>
    <property type="evidence" value="ECO:0007669"/>
    <property type="project" value="UniProtKB-EC"/>
</dbReference>
<keyword evidence="2 8" id="KW-0808">Transferase</keyword>
<dbReference type="InterPro" id="IPR003846">
    <property type="entry name" value="SelO"/>
</dbReference>
<comment type="catalytic activity">
    <reaction evidence="8">
        <text>L-seryl-[protein] + UTP = O-(5'-uridylyl)-L-seryl-[protein] + diphosphate</text>
        <dbReference type="Rhea" id="RHEA:64604"/>
        <dbReference type="Rhea" id="RHEA-COMP:9863"/>
        <dbReference type="Rhea" id="RHEA-COMP:16635"/>
        <dbReference type="ChEBI" id="CHEBI:29999"/>
        <dbReference type="ChEBI" id="CHEBI:33019"/>
        <dbReference type="ChEBI" id="CHEBI:46398"/>
        <dbReference type="ChEBI" id="CHEBI:156051"/>
    </reaction>
</comment>
<comment type="catalytic activity">
    <reaction evidence="8">
        <text>L-tyrosyl-[protein] + UTP = O-(5'-uridylyl)-L-tyrosyl-[protein] + diphosphate</text>
        <dbReference type="Rhea" id="RHEA:83887"/>
        <dbReference type="Rhea" id="RHEA-COMP:10136"/>
        <dbReference type="Rhea" id="RHEA-COMP:20238"/>
        <dbReference type="ChEBI" id="CHEBI:33019"/>
        <dbReference type="ChEBI" id="CHEBI:46398"/>
        <dbReference type="ChEBI" id="CHEBI:46858"/>
        <dbReference type="ChEBI" id="CHEBI:90602"/>
    </reaction>
</comment>
<proteinExistence type="inferred from homology"/>
<feature type="binding site" evidence="8">
    <location>
        <position position="260"/>
    </location>
    <ligand>
        <name>Mg(2+)</name>
        <dbReference type="ChEBI" id="CHEBI:18420"/>
    </ligand>
</feature>
<dbReference type="Pfam" id="PF02696">
    <property type="entry name" value="SelO"/>
    <property type="match status" value="1"/>
</dbReference>
<evidence type="ECO:0000256" key="8">
    <source>
        <dbReference type="HAMAP-Rule" id="MF_00692"/>
    </source>
</evidence>
<comment type="catalytic activity">
    <reaction evidence="8">
        <text>L-threonyl-[protein] + ATP = 3-O-(5'-adenylyl)-L-threonyl-[protein] + diphosphate</text>
        <dbReference type="Rhea" id="RHEA:54292"/>
        <dbReference type="Rhea" id="RHEA-COMP:11060"/>
        <dbReference type="Rhea" id="RHEA-COMP:13847"/>
        <dbReference type="ChEBI" id="CHEBI:30013"/>
        <dbReference type="ChEBI" id="CHEBI:30616"/>
        <dbReference type="ChEBI" id="CHEBI:33019"/>
        <dbReference type="ChEBI" id="CHEBI:138113"/>
        <dbReference type="EC" id="2.7.7.108"/>
    </reaction>
</comment>
<gene>
    <name evidence="8" type="primary">ydiU</name>
    <name evidence="8" type="synonym">selO</name>
    <name evidence="9" type="ORF">AVDCRST_MAG18-4886</name>
</gene>
<evidence type="ECO:0000256" key="4">
    <source>
        <dbReference type="ARBA" id="ARBA00022723"/>
    </source>
</evidence>
<feature type="binding site" evidence="8">
    <location>
        <position position="181"/>
    </location>
    <ligand>
        <name>ATP</name>
        <dbReference type="ChEBI" id="CHEBI:30616"/>
    </ligand>
</feature>
<evidence type="ECO:0000256" key="2">
    <source>
        <dbReference type="ARBA" id="ARBA00022679"/>
    </source>
</evidence>
<dbReference type="AlphaFoldDB" id="A0A6J4VZI1"/>
<comment type="catalytic activity">
    <reaction evidence="8">
        <text>L-tyrosyl-[protein] + ATP = O-(5'-adenylyl)-L-tyrosyl-[protein] + diphosphate</text>
        <dbReference type="Rhea" id="RHEA:54288"/>
        <dbReference type="Rhea" id="RHEA-COMP:10136"/>
        <dbReference type="Rhea" id="RHEA-COMP:13846"/>
        <dbReference type="ChEBI" id="CHEBI:30616"/>
        <dbReference type="ChEBI" id="CHEBI:33019"/>
        <dbReference type="ChEBI" id="CHEBI:46858"/>
        <dbReference type="ChEBI" id="CHEBI:83624"/>
        <dbReference type="EC" id="2.7.7.108"/>
    </reaction>
</comment>
<dbReference type="PANTHER" id="PTHR32057">
    <property type="entry name" value="PROTEIN ADENYLYLTRANSFERASE SELO, MITOCHONDRIAL"/>
    <property type="match status" value="1"/>
</dbReference>
<sequence>MTLQFPFDNTYARLPEQFFARVTPAPVRAPRLVRVNAPLATRLGLDPEWLASEAGVAVLAGNRVAEGSEPIATAYAGHQFGNFVPQLGDGRAILLGEVIDLAGERRDIQLKGAGRTRFSRGGDGRAALGPVLREYIVSEAMGALGIPTTRALAAVVTGEAVRREELLPGAILTRVASSHIRVGTFQFFASRGDVDGLRVLADYAIARHYPDAAHAERPYQALLDGVIRAQASLIAEWMLVGFIHGVMNTDNMTITGETIDYGPCAFMDAYDPQAVFSAIDEYGRYAYFRQPAIGQWNLARLAECLLPLLADDADAALAAAQGSLDAYASSFEQAYQGRLRQKLGLFTACAGDAELGRDLLEAMGAHHADFTLTFRGLSEASAGDEDDGGGRRLFADPSAYDAWAARWRRRLEREPMDAATRRNAMLAVNPAYIPRNHRVEAVIRAAVDNDDFAPLHELVTVLSRPFDAQPAFAQYADPPAAHERVLRTFCGT</sequence>
<feature type="binding site" evidence="8">
    <location>
        <position position="124"/>
    </location>
    <ligand>
        <name>ATP</name>
        <dbReference type="ChEBI" id="CHEBI:30616"/>
    </ligand>
</feature>
<evidence type="ECO:0000313" key="9">
    <source>
        <dbReference type="EMBL" id="CAA9590148.1"/>
    </source>
</evidence>
<keyword evidence="4 8" id="KW-0479">Metal-binding</keyword>
<comment type="function">
    <text evidence="8">Nucleotidyltransferase involved in the post-translational modification of proteins. It can catalyze the addition of adenosine monophosphate (AMP) or uridine monophosphate (UMP) to a protein, resulting in modifications known as AMPylation and UMPylation.</text>
</comment>
<comment type="catalytic activity">
    <reaction evidence="8">
        <text>L-seryl-[protein] + ATP = 3-O-(5'-adenylyl)-L-seryl-[protein] + diphosphate</text>
        <dbReference type="Rhea" id="RHEA:58120"/>
        <dbReference type="Rhea" id="RHEA-COMP:9863"/>
        <dbReference type="Rhea" id="RHEA-COMP:15073"/>
        <dbReference type="ChEBI" id="CHEBI:29999"/>
        <dbReference type="ChEBI" id="CHEBI:30616"/>
        <dbReference type="ChEBI" id="CHEBI:33019"/>
        <dbReference type="ChEBI" id="CHEBI:142516"/>
        <dbReference type="EC" id="2.7.7.108"/>
    </reaction>
</comment>
<organism evidence="9">
    <name type="scientific">uncultured Thermomicrobiales bacterium</name>
    <dbReference type="NCBI Taxonomy" id="1645740"/>
    <lineage>
        <taxon>Bacteria</taxon>
        <taxon>Pseudomonadati</taxon>
        <taxon>Thermomicrobiota</taxon>
        <taxon>Thermomicrobia</taxon>
        <taxon>Thermomicrobiales</taxon>
        <taxon>environmental samples</taxon>
    </lineage>
</organism>
<dbReference type="EC" id="2.7.7.108" evidence="8"/>
<feature type="active site" description="Proton acceptor" evidence="8">
    <location>
        <position position="250"/>
    </location>
</feature>
<accession>A0A6J4VZI1</accession>
<feature type="binding site" evidence="8">
    <location>
        <position position="174"/>
    </location>
    <ligand>
        <name>ATP</name>
        <dbReference type="ChEBI" id="CHEBI:30616"/>
    </ligand>
</feature>
<feature type="binding site" evidence="8">
    <location>
        <position position="260"/>
    </location>
    <ligand>
        <name>ATP</name>
        <dbReference type="ChEBI" id="CHEBI:30616"/>
    </ligand>
</feature>
<reference evidence="9" key="1">
    <citation type="submission" date="2020-02" db="EMBL/GenBank/DDBJ databases">
        <authorList>
            <person name="Meier V. D."/>
        </authorList>
    </citation>
    <scope>NUCLEOTIDE SEQUENCE</scope>
    <source>
        <strain evidence="9">AVDCRST_MAG18</strain>
    </source>
</reference>
<keyword evidence="3 8" id="KW-0548">Nucleotidyltransferase</keyword>
<evidence type="ECO:0000256" key="1">
    <source>
        <dbReference type="ARBA" id="ARBA00009747"/>
    </source>
</evidence>
<dbReference type="EC" id="2.7.7.-" evidence="8"/>
<keyword evidence="7 8" id="KW-0460">Magnesium</keyword>
<dbReference type="GO" id="GO:0000287">
    <property type="term" value="F:magnesium ion binding"/>
    <property type="evidence" value="ECO:0007669"/>
    <property type="project" value="UniProtKB-UniRule"/>
</dbReference>
<dbReference type="GO" id="GO:0030145">
    <property type="term" value="F:manganese ion binding"/>
    <property type="evidence" value="ECO:0007669"/>
    <property type="project" value="UniProtKB-UniRule"/>
</dbReference>
<comment type="catalytic activity">
    <reaction evidence="8">
        <text>L-histidyl-[protein] + UTP = N(tele)-(5'-uridylyl)-L-histidyl-[protein] + diphosphate</text>
        <dbReference type="Rhea" id="RHEA:83891"/>
        <dbReference type="Rhea" id="RHEA-COMP:9745"/>
        <dbReference type="Rhea" id="RHEA-COMP:20239"/>
        <dbReference type="ChEBI" id="CHEBI:29979"/>
        <dbReference type="ChEBI" id="CHEBI:33019"/>
        <dbReference type="ChEBI" id="CHEBI:46398"/>
        <dbReference type="ChEBI" id="CHEBI:233474"/>
    </reaction>
</comment>
<comment type="similarity">
    <text evidence="1 8">Belongs to the SELO family.</text>
</comment>
<feature type="binding site" evidence="8">
    <location>
        <position position="90"/>
    </location>
    <ligand>
        <name>ATP</name>
        <dbReference type="ChEBI" id="CHEBI:30616"/>
    </ligand>
</feature>